<dbReference type="PANTHER" id="PTHR12283:SF6">
    <property type="entry name" value="GLUTAMINYL-PEPTIDE CYCLOTRANSFERASE-RELATED"/>
    <property type="match status" value="1"/>
</dbReference>
<dbReference type="EMBL" id="JACICA010000002">
    <property type="protein sequence ID" value="MBB3702238.1"/>
    <property type="molecule type" value="Genomic_DNA"/>
</dbReference>
<comment type="caution">
    <text evidence="4">The sequence shown here is derived from an EMBL/GenBank/DDBJ whole genome shotgun (WGS) entry which is preliminary data.</text>
</comment>
<sequence>MILSFKFLTTALVVGLVGLTSCKSKQEPDAVKPDAELAQVQFNADSAYQYIVDQCAFGARVPNSEAHDRCADYIVNVFKRFGLTVNEQKTTVKGWDGKMLQCNNITASYKPELRERIVICSHWDSRPWADADPDSSKHREPVMAANDGASGVAVMMELARQIQQLNPSVGVDFVCFDSEDYGAPYWGPQTNDENDWCLGSQYWANNLPKDYKPRYGILLDMVGGDDAQFKFEYYSMQYAQNVVAKVWSAAQSVGADNYFLQQDGTAVTDDHIPMNSIANIPTIDIISDNGNGFSRTWHTTIDTPQNISRETLKAVGQTLIQTLFEEK</sequence>
<organism evidence="4 5">
    <name type="scientific">Alloprevotella rava</name>
    <dbReference type="NCBI Taxonomy" id="671218"/>
    <lineage>
        <taxon>Bacteria</taxon>
        <taxon>Pseudomonadati</taxon>
        <taxon>Bacteroidota</taxon>
        <taxon>Bacteroidia</taxon>
        <taxon>Bacteroidales</taxon>
        <taxon>Prevotellaceae</taxon>
        <taxon>Alloprevotella</taxon>
    </lineage>
</organism>
<dbReference type="GO" id="GO:0008270">
    <property type="term" value="F:zinc ion binding"/>
    <property type="evidence" value="ECO:0007669"/>
    <property type="project" value="TreeGrafter"/>
</dbReference>
<dbReference type="PANTHER" id="PTHR12283">
    <property type="entry name" value="GLUTAMINYL-PEPTIDE CYCLOTRANSFERASE"/>
    <property type="match status" value="1"/>
</dbReference>
<name>A0A7W5UIW2_9BACT</name>
<dbReference type="PROSITE" id="PS51257">
    <property type="entry name" value="PROKAR_LIPOPROTEIN"/>
    <property type="match status" value="1"/>
</dbReference>
<dbReference type="GO" id="GO:0016603">
    <property type="term" value="F:glutaminyl-peptide cyclotransferase activity"/>
    <property type="evidence" value="ECO:0007669"/>
    <property type="project" value="TreeGrafter"/>
</dbReference>
<proteinExistence type="predicted"/>
<dbReference type="InterPro" id="IPR007484">
    <property type="entry name" value="Peptidase_M28"/>
</dbReference>
<keyword evidence="1" id="KW-0808">Transferase</keyword>
<dbReference type="InterPro" id="IPR040234">
    <property type="entry name" value="QC/QCL"/>
</dbReference>
<keyword evidence="2" id="KW-0012">Acyltransferase</keyword>
<dbReference type="Pfam" id="PF04389">
    <property type="entry name" value="Peptidase_M28"/>
    <property type="match status" value="1"/>
</dbReference>
<feature type="domain" description="Peptidase M28" evidence="3">
    <location>
        <begin position="104"/>
        <end position="321"/>
    </location>
</feature>
<accession>A0A7W5UIW2</accession>
<dbReference type="RefSeq" id="WP_183694909.1">
    <property type="nucleotide sequence ID" value="NZ_JACICA010000002.1"/>
</dbReference>
<dbReference type="AlphaFoldDB" id="A0A7W5UIW2"/>
<protein>
    <recommendedName>
        <fullName evidence="3">Peptidase M28 domain-containing protein</fullName>
    </recommendedName>
</protein>
<dbReference type="Gene3D" id="3.40.630.10">
    <property type="entry name" value="Zn peptidases"/>
    <property type="match status" value="1"/>
</dbReference>
<gene>
    <name evidence="4" type="ORF">FHS60_000691</name>
</gene>
<dbReference type="SUPFAM" id="SSF53187">
    <property type="entry name" value="Zn-dependent exopeptidases"/>
    <property type="match status" value="1"/>
</dbReference>
<dbReference type="Proteomes" id="UP000541425">
    <property type="component" value="Unassembled WGS sequence"/>
</dbReference>
<evidence type="ECO:0000313" key="4">
    <source>
        <dbReference type="EMBL" id="MBB3702238.1"/>
    </source>
</evidence>
<evidence type="ECO:0000256" key="1">
    <source>
        <dbReference type="ARBA" id="ARBA00022679"/>
    </source>
</evidence>
<reference evidence="4 5" key="1">
    <citation type="submission" date="2020-08" db="EMBL/GenBank/DDBJ databases">
        <title>Genomic Encyclopedia of Type Strains, Phase IV (KMG-IV): sequencing the most valuable type-strain genomes for metagenomic binning, comparative biology and taxonomic classification.</title>
        <authorList>
            <person name="Goeker M."/>
        </authorList>
    </citation>
    <scope>NUCLEOTIDE SEQUENCE [LARGE SCALE GENOMIC DNA]</scope>
    <source>
        <strain evidence="4 5">DSM 22548</strain>
    </source>
</reference>
<evidence type="ECO:0000256" key="2">
    <source>
        <dbReference type="ARBA" id="ARBA00023315"/>
    </source>
</evidence>
<evidence type="ECO:0000259" key="3">
    <source>
        <dbReference type="Pfam" id="PF04389"/>
    </source>
</evidence>
<evidence type="ECO:0000313" key="5">
    <source>
        <dbReference type="Proteomes" id="UP000541425"/>
    </source>
</evidence>